<dbReference type="SUPFAM" id="SSF103481">
    <property type="entry name" value="Multidrug resistance efflux transporter EmrE"/>
    <property type="match status" value="2"/>
</dbReference>
<evidence type="ECO:0000313" key="9">
    <source>
        <dbReference type="Proteomes" id="UP001244295"/>
    </source>
</evidence>
<evidence type="ECO:0000256" key="5">
    <source>
        <dbReference type="ARBA" id="ARBA00023136"/>
    </source>
</evidence>
<sequence>MPAAPPQTSPPLLSPRMLGIGAAVVTVVVWTAFILIARASAARSLTPFDLAFARVCGASLVLVPWGAWLATKHRGAVSSFFGLSPLSLRVTATAGIFGGVAYALIAYSGFFFAPAGHAAVLMPGSLPLWTTLLAALVLRDRITPTRAIGLAMIVAGDLVVGGRSLLHAFEGGEVWKGDLMFMGAAFCWACYSVVARRHGLDAVRATIAITVFALMTYVPVYTLLVASGAVVSHIGSAPWGEVAFQMAFQGVGSVVISGITFTKMIQHFGPVRTTMITALVPGLSAFGAVLWLGEPMHWSLVAGLALVTAGILFGVRKAAAVRAAAPAPVCPTPCPAGMGRPNV</sequence>
<comment type="caution">
    <text evidence="8">The sequence shown here is derived from an EMBL/GenBank/DDBJ whole genome shotgun (WGS) entry which is preliminary data.</text>
</comment>
<dbReference type="EMBL" id="JAUSRR010000007">
    <property type="protein sequence ID" value="MDP9925314.1"/>
    <property type="molecule type" value="Genomic_DNA"/>
</dbReference>
<feature type="transmembrane region" description="Helical" evidence="6">
    <location>
        <begin position="51"/>
        <end position="70"/>
    </location>
</feature>
<feature type="transmembrane region" description="Helical" evidence="6">
    <location>
        <begin position="90"/>
        <end position="112"/>
    </location>
</feature>
<dbReference type="InterPro" id="IPR051258">
    <property type="entry name" value="Diverse_Substrate_Transporter"/>
</dbReference>
<reference evidence="8" key="1">
    <citation type="submission" date="2023-07" db="EMBL/GenBank/DDBJ databases">
        <title>Sorghum-associated microbial communities from plants grown in Nebraska, USA.</title>
        <authorList>
            <person name="Schachtman D."/>
        </authorList>
    </citation>
    <scope>NUCLEOTIDE SEQUENCE</scope>
    <source>
        <strain evidence="8">DS2795</strain>
    </source>
</reference>
<evidence type="ECO:0000256" key="6">
    <source>
        <dbReference type="SAM" id="Phobius"/>
    </source>
</evidence>
<protein>
    <submittedName>
        <fullName evidence="8">Drug/metabolite transporter (DMT)-like permease</fullName>
    </submittedName>
</protein>
<evidence type="ECO:0000256" key="3">
    <source>
        <dbReference type="ARBA" id="ARBA00022692"/>
    </source>
</evidence>
<dbReference type="AlphaFoldDB" id="A0AAW8E1A2"/>
<feature type="transmembrane region" description="Helical" evidence="6">
    <location>
        <begin position="242"/>
        <end position="261"/>
    </location>
</feature>
<feature type="transmembrane region" description="Helical" evidence="6">
    <location>
        <begin position="150"/>
        <end position="169"/>
    </location>
</feature>
<feature type="transmembrane region" description="Helical" evidence="6">
    <location>
        <begin position="206"/>
        <end position="230"/>
    </location>
</feature>
<keyword evidence="4 6" id="KW-1133">Transmembrane helix</keyword>
<dbReference type="InterPro" id="IPR037185">
    <property type="entry name" value="EmrE-like"/>
</dbReference>
<evidence type="ECO:0000259" key="7">
    <source>
        <dbReference type="Pfam" id="PF00892"/>
    </source>
</evidence>
<keyword evidence="3 6" id="KW-0812">Transmembrane</keyword>
<evidence type="ECO:0000256" key="4">
    <source>
        <dbReference type="ARBA" id="ARBA00022989"/>
    </source>
</evidence>
<feature type="transmembrane region" description="Helical" evidence="6">
    <location>
        <begin position="175"/>
        <end position="194"/>
    </location>
</feature>
<evidence type="ECO:0000313" key="8">
    <source>
        <dbReference type="EMBL" id="MDP9925314.1"/>
    </source>
</evidence>
<name>A0AAW8E1A2_9BURK</name>
<dbReference type="Proteomes" id="UP001244295">
    <property type="component" value="Unassembled WGS sequence"/>
</dbReference>
<keyword evidence="2" id="KW-1003">Cell membrane</keyword>
<dbReference type="InterPro" id="IPR000620">
    <property type="entry name" value="EamA_dom"/>
</dbReference>
<organism evidence="8 9">
    <name type="scientific">Variovorax boronicumulans</name>
    <dbReference type="NCBI Taxonomy" id="436515"/>
    <lineage>
        <taxon>Bacteria</taxon>
        <taxon>Pseudomonadati</taxon>
        <taxon>Pseudomonadota</taxon>
        <taxon>Betaproteobacteria</taxon>
        <taxon>Burkholderiales</taxon>
        <taxon>Comamonadaceae</taxon>
        <taxon>Variovorax</taxon>
    </lineage>
</organism>
<feature type="transmembrane region" description="Helical" evidence="6">
    <location>
        <begin position="17"/>
        <end position="39"/>
    </location>
</feature>
<feature type="transmembrane region" description="Helical" evidence="6">
    <location>
        <begin position="298"/>
        <end position="315"/>
    </location>
</feature>
<dbReference type="GO" id="GO:0005886">
    <property type="term" value="C:plasma membrane"/>
    <property type="evidence" value="ECO:0007669"/>
    <property type="project" value="UniProtKB-SubCell"/>
</dbReference>
<keyword evidence="5 6" id="KW-0472">Membrane</keyword>
<dbReference type="PANTHER" id="PTHR42920">
    <property type="entry name" value="OS03G0707200 PROTEIN-RELATED"/>
    <property type="match status" value="1"/>
</dbReference>
<feature type="transmembrane region" description="Helical" evidence="6">
    <location>
        <begin position="273"/>
        <end position="292"/>
    </location>
</feature>
<feature type="domain" description="EamA" evidence="7">
    <location>
        <begin position="18"/>
        <end position="159"/>
    </location>
</feature>
<proteinExistence type="predicted"/>
<evidence type="ECO:0000256" key="1">
    <source>
        <dbReference type="ARBA" id="ARBA00004651"/>
    </source>
</evidence>
<comment type="subcellular location">
    <subcellularLocation>
        <location evidence="1">Cell membrane</location>
        <topology evidence="1">Multi-pass membrane protein</topology>
    </subcellularLocation>
</comment>
<evidence type="ECO:0000256" key="2">
    <source>
        <dbReference type="ARBA" id="ARBA00022475"/>
    </source>
</evidence>
<accession>A0AAW8E1A2</accession>
<dbReference type="Pfam" id="PF00892">
    <property type="entry name" value="EamA"/>
    <property type="match status" value="2"/>
</dbReference>
<dbReference type="PANTHER" id="PTHR42920:SF5">
    <property type="entry name" value="EAMA DOMAIN-CONTAINING PROTEIN"/>
    <property type="match status" value="1"/>
</dbReference>
<feature type="domain" description="EamA" evidence="7">
    <location>
        <begin position="176"/>
        <end position="313"/>
    </location>
</feature>
<gene>
    <name evidence="8" type="ORF">J2W25_004357</name>
</gene>